<proteinExistence type="predicted"/>
<accession>A0ABS9K2L0</accession>
<gene>
    <name evidence="1" type="ORF">LZ012_10230</name>
</gene>
<keyword evidence="2" id="KW-1185">Reference proteome</keyword>
<name>A0ABS9K2L0_9RHOO</name>
<comment type="caution">
    <text evidence="1">The sequence shown here is derived from an EMBL/GenBank/DDBJ whole genome shotgun (WGS) entry which is preliminary data.</text>
</comment>
<protein>
    <submittedName>
        <fullName evidence="1">Zf-TFIIB domain-containing protein</fullName>
    </submittedName>
</protein>
<evidence type="ECO:0000313" key="1">
    <source>
        <dbReference type="EMBL" id="MCG2577371.1"/>
    </source>
</evidence>
<reference evidence="1" key="1">
    <citation type="submission" date="2022-01" db="EMBL/GenBank/DDBJ databases">
        <authorList>
            <person name="Jo J.-H."/>
            <person name="Im W.-T."/>
        </authorList>
    </citation>
    <scope>NUCLEOTIDE SEQUENCE</scope>
    <source>
        <strain evidence="1">XY25</strain>
    </source>
</reference>
<dbReference type="EMBL" id="JAKLTN010000002">
    <property type="protein sequence ID" value="MCG2577371.1"/>
    <property type="molecule type" value="Genomic_DNA"/>
</dbReference>
<dbReference type="Proteomes" id="UP001165384">
    <property type="component" value="Unassembled WGS sequence"/>
</dbReference>
<evidence type="ECO:0000313" key="2">
    <source>
        <dbReference type="Proteomes" id="UP001165384"/>
    </source>
</evidence>
<organism evidence="1 2">
    <name type="scientific">Dechloromonas hankyongensis</name>
    <dbReference type="NCBI Taxonomy" id="2908002"/>
    <lineage>
        <taxon>Bacteria</taxon>
        <taxon>Pseudomonadati</taxon>
        <taxon>Pseudomonadota</taxon>
        <taxon>Betaproteobacteria</taxon>
        <taxon>Rhodocyclales</taxon>
        <taxon>Azonexaceae</taxon>
        <taxon>Dechloromonas</taxon>
    </lineage>
</organism>
<sequence length="224" mass="25370">MSKHRFERMHHGEVTIDLCFPCQGIWFDEFESVQLTPGGIIELFKLIHQHRDDQRLPLRDPLRCPRCDDKLLHGLDVAKHGGRFNYHRCLQKHGRFTTFAQFMIEKGFVRQLSPAEVSELSAKVGVVRCTGCGAPVDIRKDHACGHCRAPIAILDADAVEQALDRYLHAEVRRTTLNVEALGDAIVLREREKSRQKTHAADVGAIDVIDLLSAGAELVWNLIRH</sequence>